<accession>A0A402CWX4</accession>
<dbReference type="AlphaFoldDB" id="A0A402CWX4"/>
<gene>
    <name evidence="1" type="ORF">CCAX7_63650</name>
</gene>
<dbReference type="OrthoDB" id="286090at2"/>
<protein>
    <submittedName>
        <fullName evidence="1">Uncharacterized protein</fullName>
    </submittedName>
</protein>
<proteinExistence type="predicted"/>
<name>A0A402CWX4_9BACT</name>
<evidence type="ECO:0000313" key="1">
    <source>
        <dbReference type="EMBL" id="BDI34314.1"/>
    </source>
</evidence>
<keyword evidence="2" id="KW-1185">Reference proteome</keyword>
<reference evidence="1 2" key="1">
    <citation type="journal article" date="2019" name="Int. J. Syst. Evol. Microbiol.">
        <title>Capsulimonas corticalis gen. nov., sp. nov., an aerobic capsulated bacterium, of a novel bacterial order, Capsulimonadales ord. nov., of the class Armatimonadia of the phylum Armatimonadetes.</title>
        <authorList>
            <person name="Li J."/>
            <person name="Kudo C."/>
            <person name="Tonouchi A."/>
        </authorList>
    </citation>
    <scope>NUCLEOTIDE SEQUENCE [LARGE SCALE GENOMIC DNA]</scope>
    <source>
        <strain evidence="1 2">AX-7</strain>
    </source>
</reference>
<organism evidence="1 2">
    <name type="scientific">Capsulimonas corticalis</name>
    <dbReference type="NCBI Taxonomy" id="2219043"/>
    <lineage>
        <taxon>Bacteria</taxon>
        <taxon>Bacillati</taxon>
        <taxon>Armatimonadota</taxon>
        <taxon>Armatimonadia</taxon>
        <taxon>Capsulimonadales</taxon>
        <taxon>Capsulimonadaceae</taxon>
        <taxon>Capsulimonas</taxon>
    </lineage>
</organism>
<sequence length="180" mass="20203">MASSYFWRISKYDPAKRDAAGHFLGDEWTLFTEIGQTIHGQLLTYPEYYAVESKYVEALLSFIDEASVNALTISEMSIRFHSLIKSDDMFRDIALTPKEIHDGVLAEGAALPRNLWADIIRLNLREGLWCKLDAPGDFQIRFGWDYYVYVGAPTACRQSEARAAALGLYAEAGVLPDATP</sequence>
<dbReference type="Proteomes" id="UP000287394">
    <property type="component" value="Chromosome"/>
</dbReference>
<dbReference type="KEGG" id="ccot:CCAX7_63650"/>
<dbReference type="RefSeq" id="WP_119321844.1">
    <property type="nucleotide sequence ID" value="NZ_AP025739.1"/>
</dbReference>
<dbReference type="EMBL" id="AP025739">
    <property type="protein sequence ID" value="BDI34314.1"/>
    <property type="molecule type" value="Genomic_DNA"/>
</dbReference>
<evidence type="ECO:0000313" key="2">
    <source>
        <dbReference type="Proteomes" id="UP000287394"/>
    </source>
</evidence>